<proteinExistence type="predicted"/>
<gene>
    <name evidence="1" type="ORF">MPLG2_0332</name>
</gene>
<sequence length="59" mass="6331">MGPSHAPRPRAGLEVAEGARLEMWMGLAAEGACARGWFSRVEPPPTPVRLTASCQQRVS</sequence>
<name>A0A2N9JCZ1_9ACTN</name>
<evidence type="ECO:0000313" key="1">
    <source>
        <dbReference type="EMBL" id="SPD85368.1"/>
    </source>
</evidence>
<accession>A0A2N9JCZ1</accession>
<reference evidence="1 2" key="1">
    <citation type="submission" date="2018-02" db="EMBL/GenBank/DDBJ databases">
        <authorList>
            <person name="Cohen D.B."/>
            <person name="Kent A.D."/>
        </authorList>
    </citation>
    <scope>NUCLEOTIDE SEQUENCE [LARGE SCALE GENOMIC DNA]</scope>
    <source>
        <strain evidence="1">1</strain>
    </source>
</reference>
<protein>
    <submittedName>
        <fullName evidence="1">Uncharacterized protein</fullName>
    </submittedName>
</protein>
<keyword evidence="2" id="KW-1185">Reference proteome</keyword>
<dbReference type="KEGG" id="mgg:MPLG2_0332"/>
<evidence type="ECO:0000313" key="2">
    <source>
        <dbReference type="Proteomes" id="UP000238164"/>
    </source>
</evidence>
<dbReference type="EMBL" id="LT985188">
    <property type="protein sequence ID" value="SPD85368.1"/>
    <property type="molecule type" value="Genomic_DNA"/>
</dbReference>
<dbReference type="AlphaFoldDB" id="A0A2N9JCZ1"/>
<dbReference type="Proteomes" id="UP000238164">
    <property type="component" value="Chromosome 1"/>
</dbReference>
<organism evidence="1 2">
    <name type="scientific">Micropruina glycogenica</name>
    <dbReference type="NCBI Taxonomy" id="75385"/>
    <lineage>
        <taxon>Bacteria</taxon>
        <taxon>Bacillati</taxon>
        <taxon>Actinomycetota</taxon>
        <taxon>Actinomycetes</taxon>
        <taxon>Propionibacteriales</taxon>
        <taxon>Nocardioidaceae</taxon>
        <taxon>Micropruina</taxon>
    </lineage>
</organism>